<protein>
    <submittedName>
        <fullName evidence="1">Uncharacterized protein</fullName>
    </submittedName>
</protein>
<keyword evidence="2" id="KW-1185">Reference proteome</keyword>
<dbReference type="AlphaFoldDB" id="A0A841BZY8"/>
<dbReference type="RefSeq" id="WP_281395550.1">
    <property type="nucleotide sequence ID" value="NZ_JACHMN010000003.1"/>
</dbReference>
<evidence type="ECO:0000313" key="1">
    <source>
        <dbReference type="EMBL" id="MBB5873694.1"/>
    </source>
</evidence>
<accession>A0A841BZY8</accession>
<sequence length="43" mass="4361">MIKKVLLRGTVCVALAVGGLLATTAVPAFALYPISATCPTCEP</sequence>
<proteinExistence type="predicted"/>
<dbReference type="Proteomes" id="UP000587527">
    <property type="component" value="Unassembled WGS sequence"/>
</dbReference>
<gene>
    <name evidence="1" type="ORF">F4553_007128</name>
</gene>
<evidence type="ECO:0000313" key="2">
    <source>
        <dbReference type="Proteomes" id="UP000587527"/>
    </source>
</evidence>
<name>A0A841BZY8_9ACTN</name>
<reference evidence="1 2" key="1">
    <citation type="submission" date="2020-08" db="EMBL/GenBank/DDBJ databases">
        <title>Sequencing the genomes of 1000 actinobacteria strains.</title>
        <authorList>
            <person name="Klenk H.-P."/>
        </authorList>
    </citation>
    <scope>NUCLEOTIDE SEQUENCE [LARGE SCALE GENOMIC DNA]</scope>
    <source>
        <strain evidence="1 2">DSM 45362</strain>
    </source>
</reference>
<organism evidence="1 2">
    <name type="scientific">Allocatelliglobosispora scoriae</name>
    <dbReference type="NCBI Taxonomy" id="643052"/>
    <lineage>
        <taxon>Bacteria</taxon>
        <taxon>Bacillati</taxon>
        <taxon>Actinomycetota</taxon>
        <taxon>Actinomycetes</taxon>
        <taxon>Micromonosporales</taxon>
        <taxon>Micromonosporaceae</taxon>
        <taxon>Allocatelliglobosispora</taxon>
    </lineage>
</organism>
<dbReference type="EMBL" id="JACHMN010000003">
    <property type="protein sequence ID" value="MBB5873694.1"/>
    <property type="molecule type" value="Genomic_DNA"/>
</dbReference>
<comment type="caution">
    <text evidence="1">The sequence shown here is derived from an EMBL/GenBank/DDBJ whole genome shotgun (WGS) entry which is preliminary data.</text>
</comment>